<organism evidence="2 3">
    <name type="scientific">Ramlibacter henchirensis</name>
    <dbReference type="NCBI Taxonomy" id="204072"/>
    <lineage>
        <taxon>Bacteria</taxon>
        <taxon>Pseudomonadati</taxon>
        <taxon>Pseudomonadota</taxon>
        <taxon>Betaproteobacteria</taxon>
        <taxon>Burkholderiales</taxon>
        <taxon>Comamonadaceae</taxon>
        <taxon>Ramlibacter</taxon>
    </lineage>
</organism>
<evidence type="ECO:0000256" key="1">
    <source>
        <dbReference type="ARBA" id="ARBA00010105"/>
    </source>
</evidence>
<gene>
    <name evidence="2" type="ORF">EZ313_05850</name>
</gene>
<keyword evidence="3" id="KW-1185">Reference proteome</keyword>
<dbReference type="Pfam" id="PF03690">
    <property type="entry name" value="MYG1_exonuc"/>
    <property type="match status" value="1"/>
</dbReference>
<dbReference type="AlphaFoldDB" id="A0A4Z0C3L6"/>
<evidence type="ECO:0000313" key="2">
    <source>
        <dbReference type="EMBL" id="TFZ06166.1"/>
    </source>
</evidence>
<dbReference type="InterPro" id="IPR003226">
    <property type="entry name" value="MYG1_exonuclease"/>
</dbReference>
<dbReference type="GO" id="GO:0005737">
    <property type="term" value="C:cytoplasm"/>
    <property type="evidence" value="ECO:0007669"/>
    <property type="project" value="TreeGrafter"/>
</dbReference>
<dbReference type="Proteomes" id="UP000298180">
    <property type="component" value="Unassembled WGS sequence"/>
</dbReference>
<name>A0A4Z0C3L6_9BURK</name>
<evidence type="ECO:0000313" key="3">
    <source>
        <dbReference type="Proteomes" id="UP000298180"/>
    </source>
</evidence>
<protein>
    <submittedName>
        <fullName evidence="2">MYG1 family protein</fullName>
    </submittedName>
</protein>
<dbReference type="PANTHER" id="PTHR11215:SF1">
    <property type="entry name" value="MYG1 EXONUCLEASE"/>
    <property type="match status" value="1"/>
</dbReference>
<dbReference type="EMBL" id="SMLM01000001">
    <property type="protein sequence ID" value="TFZ06166.1"/>
    <property type="molecule type" value="Genomic_DNA"/>
</dbReference>
<accession>A0A4Z0C3L6</accession>
<dbReference type="OrthoDB" id="183622at2"/>
<sequence>MTQLIATHSGSFHADDVFAVAVLAAVFPDHRIIRTRTPGKIDAADFVVDVGGVWDPGRGRFDHHQRGFQGARRRLDSEGRLVPAEAYASAGLVWREFGSDYVRKAAQSMGHELDAGTAEKVAADVDAALVRYLDLVDNGAADVAPGMFGLSSQLSLLNSTWMEEKALDADAVAKLQLDRFHEAMALVDRLLRRFVLRAIGQSVAADIVRRSERLLDGKVLLLAEGGMPWTRVVVQEMPEVLLVIYRESGREQYQLRTVPAADGSFASRMDLPAEWAGLRDEQLAAVCGVPDAVFCHMNLFIAGARSFEGALRMAAIALEQVSRVGG</sequence>
<comment type="caution">
    <text evidence="2">The sequence shown here is derived from an EMBL/GenBank/DDBJ whole genome shotgun (WGS) entry which is preliminary data.</text>
</comment>
<dbReference type="RefSeq" id="WP_135262253.1">
    <property type="nucleotide sequence ID" value="NZ_SMLM01000001.1"/>
</dbReference>
<comment type="similarity">
    <text evidence="1">Belongs to the MYG1 family.</text>
</comment>
<proteinExistence type="inferred from homology"/>
<reference evidence="2 3" key="1">
    <citation type="submission" date="2019-03" db="EMBL/GenBank/DDBJ databases">
        <title>Ramlibacter henchirensis DSM 14656, whole genome shotgun sequence.</title>
        <authorList>
            <person name="Zhang X."/>
            <person name="Feng G."/>
            <person name="Zhu H."/>
        </authorList>
    </citation>
    <scope>NUCLEOTIDE SEQUENCE [LARGE SCALE GENOMIC DNA]</scope>
    <source>
        <strain evidence="2 3">DSM 14656</strain>
    </source>
</reference>
<dbReference type="PANTHER" id="PTHR11215">
    <property type="entry name" value="METAL DEPENDENT HYDROLASE - RELATED"/>
    <property type="match status" value="1"/>
</dbReference>